<sequence length="86" mass="9742">MNKDPSCTPTLVSFVLLERWVARLEDLREPGPLVTRRLLGVACGCQRDRPEPEPQLRSWGVLRLGRLPVDVAGCCWRDCVPSRPMD</sequence>
<dbReference type="EMBL" id="JANPWB010000002">
    <property type="protein sequence ID" value="KAJ1211262.1"/>
    <property type="molecule type" value="Genomic_DNA"/>
</dbReference>
<dbReference type="AlphaFoldDB" id="A0AAV7WFC1"/>
<gene>
    <name evidence="1" type="ORF">NDU88_006623</name>
</gene>
<proteinExistence type="predicted"/>
<evidence type="ECO:0000313" key="2">
    <source>
        <dbReference type="Proteomes" id="UP001066276"/>
    </source>
</evidence>
<evidence type="ECO:0000313" key="1">
    <source>
        <dbReference type="EMBL" id="KAJ1211262.1"/>
    </source>
</evidence>
<organism evidence="1 2">
    <name type="scientific">Pleurodeles waltl</name>
    <name type="common">Iberian ribbed newt</name>
    <dbReference type="NCBI Taxonomy" id="8319"/>
    <lineage>
        <taxon>Eukaryota</taxon>
        <taxon>Metazoa</taxon>
        <taxon>Chordata</taxon>
        <taxon>Craniata</taxon>
        <taxon>Vertebrata</taxon>
        <taxon>Euteleostomi</taxon>
        <taxon>Amphibia</taxon>
        <taxon>Batrachia</taxon>
        <taxon>Caudata</taxon>
        <taxon>Salamandroidea</taxon>
        <taxon>Salamandridae</taxon>
        <taxon>Pleurodelinae</taxon>
        <taxon>Pleurodeles</taxon>
    </lineage>
</organism>
<name>A0AAV7WFC1_PLEWA</name>
<keyword evidence="2" id="KW-1185">Reference proteome</keyword>
<reference evidence="1" key="1">
    <citation type="journal article" date="2022" name="bioRxiv">
        <title>Sequencing and chromosome-scale assembly of the giantPleurodeles waltlgenome.</title>
        <authorList>
            <person name="Brown T."/>
            <person name="Elewa A."/>
            <person name="Iarovenko S."/>
            <person name="Subramanian E."/>
            <person name="Araus A.J."/>
            <person name="Petzold A."/>
            <person name="Susuki M."/>
            <person name="Suzuki K.-i.T."/>
            <person name="Hayashi T."/>
            <person name="Toyoda A."/>
            <person name="Oliveira C."/>
            <person name="Osipova E."/>
            <person name="Leigh N.D."/>
            <person name="Simon A."/>
            <person name="Yun M.H."/>
        </authorList>
    </citation>
    <scope>NUCLEOTIDE SEQUENCE</scope>
    <source>
        <strain evidence="1">20211129_DDA</strain>
        <tissue evidence="1">Liver</tissue>
    </source>
</reference>
<comment type="caution">
    <text evidence="1">The sequence shown here is derived from an EMBL/GenBank/DDBJ whole genome shotgun (WGS) entry which is preliminary data.</text>
</comment>
<protein>
    <submittedName>
        <fullName evidence="1">Uncharacterized protein</fullName>
    </submittedName>
</protein>
<dbReference type="Proteomes" id="UP001066276">
    <property type="component" value="Chromosome 1_2"/>
</dbReference>
<accession>A0AAV7WFC1</accession>